<keyword evidence="1" id="KW-0812">Transmembrane</keyword>
<comment type="caution">
    <text evidence="2">The sequence shown here is derived from an EMBL/GenBank/DDBJ whole genome shotgun (WGS) entry which is preliminary data.</text>
</comment>
<dbReference type="Proteomes" id="UP001596958">
    <property type="component" value="Unassembled WGS sequence"/>
</dbReference>
<sequence length="183" mass="20080">MNNSSILSRCIQGVTILLAAFNGFLTNWAPPTQQFSKLSFEVGLISVGSLVILLLVISFRKKLKASTNKWYLISIPLILGGLIVGMLYKSTLNEYVIEPPGESNPIIIGNTYTQGAASYIKLFPDKPVNELIADHGGVMNIEKIWTRASINAVQSRLAVLYIIFVLLTVSSIFILAEGKVHEL</sequence>
<accession>A0ABW2Z0W5</accession>
<reference evidence="3" key="1">
    <citation type="journal article" date="2019" name="Int. J. Syst. Evol. Microbiol.">
        <title>The Global Catalogue of Microorganisms (GCM) 10K type strain sequencing project: providing services to taxonomists for standard genome sequencing and annotation.</title>
        <authorList>
            <consortium name="The Broad Institute Genomics Platform"/>
            <consortium name="The Broad Institute Genome Sequencing Center for Infectious Disease"/>
            <person name="Wu L."/>
            <person name="Ma J."/>
        </authorList>
    </citation>
    <scope>NUCLEOTIDE SEQUENCE [LARGE SCALE GENOMIC DNA]</scope>
    <source>
        <strain evidence="3">CCUG 63418</strain>
    </source>
</reference>
<keyword evidence="1" id="KW-0472">Membrane</keyword>
<protein>
    <submittedName>
        <fullName evidence="2">Uncharacterized protein</fullName>
    </submittedName>
</protein>
<keyword evidence="3" id="KW-1185">Reference proteome</keyword>
<evidence type="ECO:0000256" key="1">
    <source>
        <dbReference type="SAM" id="Phobius"/>
    </source>
</evidence>
<organism evidence="2 3">
    <name type="scientific">Mucilaginibacter calamicampi</name>
    <dbReference type="NCBI Taxonomy" id="1302352"/>
    <lineage>
        <taxon>Bacteria</taxon>
        <taxon>Pseudomonadati</taxon>
        <taxon>Bacteroidota</taxon>
        <taxon>Sphingobacteriia</taxon>
        <taxon>Sphingobacteriales</taxon>
        <taxon>Sphingobacteriaceae</taxon>
        <taxon>Mucilaginibacter</taxon>
    </lineage>
</organism>
<dbReference type="EMBL" id="JBHTHU010000005">
    <property type="protein sequence ID" value="MFD0750380.1"/>
    <property type="molecule type" value="Genomic_DNA"/>
</dbReference>
<keyword evidence="1" id="KW-1133">Transmembrane helix</keyword>
<feature type="transmembrane region" description="Helical" evidence="1">
    <location>
        <begin position="70"/>
        <end position="88"/>
    </location>
</feature>
<feature type="transmembrane region" description="Helical" evidence="1">
    <location>
        <begin position="38"/>
        <end position="58"/>
    </location>
</feature>
<evidence type="ECO:0000313" key="3">
    <source>
        <dbReference type="Proteomes" id="UP001596958"/>
    </source>
</evidence>
<name>A0ABW2Z0W5_9SPHI</name>
<gene>
    <name evidence="2" type="ORF">ACFQZS_09525</name>
</gene>
<dbReference type="RefSeq" id="WP_377099588.1">
    <property type="nucleotide sequence ID" value="NZ_JBHTHU010000005.1"/>
</dbReference>
<proteinExistence type="predicted"/>
<evidence type="ECO:0000313" key="2">
    <source>
        <dbReference type="EMBL" id="MFD0750380.1"/>
    </source>
</evidence>
<feature type="transmembrane region" description="Helical" evidence="1">
    <location>
        <begin position="157"/>
        <end position="176"/>
    </location>
</feature>
<feature type="transmembrane region" description="Helical" evidence="1">
    <location>
        <begin position="6"/>
        <end position="26"/>
    </location>
</feature>